<sequence length="258" mass="28331">MKKWGFIALLSIMGVIGMLGGRVHAEAAVDEIPPVDYPSTIEFEDTFNLGTQGWSGEFADLPHTVENPDLYQTKFSLENMPAELDPSQQGLSLTGMNRSDDLFMYVKKQIKVKPNTRYYIDFNFDIATNAAPGKMGIGGAPGESVYVKAGAVAYEPKPIIDGDYYRFNVDKGNQKIEGSHAIVMGNLAKIGDQKSTYQLKNYTNNGQPFFAQSDADGDLWLFVGTDSGFEGLTKIYFSRISVTLNEVASIVEPPIIGK</sequence>
<dbReference type="AlphaFoldDB" id="A0A1I6QG45"/>
<evidence type="ECO:0000313" key="2">
    <source>
        <dbReference type="Proteomes" id="UP000198660"/>
    </source>
</evidence>
<gene>
    <name evidence="1" type="ORF">SAMN05444972_103133</name>
</gene>
<reference evidence="2" key="1">
    <citation type="submission" date="2016-10" db="EMBL/GenBank/DDBJ databases">
        <authorList>
            <person name="Varghese N."/>
            <person name="Submissions S."/>
        </authorList>
    </citation>
    <scope>NUCLEOTIDE SEQUENCE [LARGE SCALE GENOMIC DNA]</scope>
    <source>
        <strain evidence="2">DSM 45789</strain>
    </source>
</reference>
<protein>
    <submittedName>
        <fullName evidence="1">Uncharacterized protein</fullName>
    </submittedName>
</protein>
<dbReference type="Proteomes" id="UP000198660">
    <property type="component" value="Unassembled WGS sequence"/>
</dbReference>
<proteinExistence type="predicted"/>
<keyword evidence="2" id="KW-1185">Reference proteome</keyword>
<accession>A0A1I6QG45</accession>
<evidence type="ECO:0000313" key="1">
    <source>
        <dbReference type="EMBL" id="SFS51426.1"/>
    </source>
</evidence>
<dbReference type="EMBL" id="FPAA01000003">
    <property type="protein sequence ID" value="SFS51426.1"/>
    <property type="molecule type" value="Genomic_DNA"/>
</dbReference>
<dbReference type="OrthoDB" id="2781053at2"/>
<organism evidence="1 2">
    <name type="scientific">Marininema halotolerans</name>
    <dbReference type="NCBI Taxonomy" id="1155944"/>
    <lineage>
        <taxon>Bacteria</taxon>
        <taxon>Bacillati</taxon>
        <taxon>Bacillota</taxon>
        <taxon>Bacilli</taxon>
        <taxon>Bacillales</taxon>
        <taxon>Thermoactinomycetaceae</taxon>
        <taxon>Marininema</taxon>
    </lineage>
</organism>
<name>A0A1I6QG45_9BACL</name>